<keyword evidence="1" id="KW-0812">Transmembrane</keyword>
<feature type="domain" description="Glycosyl transferase family 1" evidence="2">
    <location>
        <begin position="215"/>
        <end position="372"/>
    </location>
</feature>
<proteinExistence type="predicted"/>
<dbReference type="KEGG" id="fla:SY85_05600"/>
<dbReference type="PANTHER" id="PTHR12526:SF630">
    <property type="entry name" value="GLYCOSYLTRANSFERASE"/>
    <property type="match status" value="1"/>
</dbReference>
<reference evidence="3 4" key="2">
    <citation type="journal article" date="2016" name="Int. J. Syst. Evol. Microbiol.">
        <title>Flavisolibacter tropicus sp. nov., isolated from tropical soil.</title>
        <authorList>
            <person name="Lee J.J."/>
            <person name="Kang M.S."/>
            <person name="Kim G.S."/>
            <person name="Lee C.S."/>
            <person name="Lim S."/>
            <person name="Lee J."/>
            <person name="Roh S.H."/>
            <person name="Kang H."/>
            <person name="Ha J.M."/>
            <person name="Bae S."/>
            <person name="Jung H.Y."/>
            <person name="Kim M.K."/>
        </authorList>
    </citation>
    <scope>NUCLEOTIDE SEQUENCE [LARGE SCALE GENOMIC DNA]</scope>
    <source>
        <strain evidence="3 4">LCS9</strain>
    </source>
</reference>
<evidence type="ECO:0000256" key="1">
    <source>
        <dbReference type="SAM" id="Phobius"/>
    </source>
</evidence>
<evidence type="ECO:0000259" key="2">
    <source>
        <dbReference type="Pfam" id="PF00534"/>
    </source>
</evidence>
<dbReference type="Gene3D" id="3.40.50.2000">
    <property type="entry name" value="Glycogen Phosphorylase B"/>
    <property type="match status" value="2"/>
</dbReference>
<evidence type="ECO:0000313" key="4">
    <source>
        <dbReference type="Proteomes" id="UP000077177"/>
    </source>
</evidence>
<accession>A0A172TSP0</accession>
<dbReference type="Proteomes" id="UP000077177">
    <property type="component" value="Chromosome"/>
</dbReference>
<gene>
    <name evidence="3" type="ORF">SY85_05600</name>
</gene>
<dbReference type="AlphaFoldDB" id="A0A172TSP0"/>
<organism evidence="3 4">
    <name type="scientific">Flavisolibacter tropicus</name>
    <dbReference type="NCBI Taxonomy" id="1492898"/>
    <lineage>
        <taxon>Bacteria</taxon>
        <taxon>Pseudomonadati</taxon>
        <taxon>Bacteroidota</taxon>
        <taxon>Chitinophagia</taxon>
        <taxon>Chitinophagales</taxon>
        <taxon>Chitinophagaceae</taxon>
        <taxon>Flavisolibacter</taxon>
    </lineage>
</organism>
<name>A0A172TSP0_9BACT</name>
<dbReference type="GO" id="GO:0016757">
    <property type="term" value="F:glycosyltransferase activity"/>
    <property type="evidence" value="ECO:0007669"/>
    <property type="project" value="InterPro"/>
</dbReference>
<keyword evidence="1" id="KW-0472">Membrane</keyword>
<dbReference type="InterPro" id="IPR001296">
    <property type="entry name" value="Glyco_trans_1"/>
</dbReference>
<dbReference type="SUPFAM" id="SSF53756">
    <property type="entry name" value="UDP-Glycosyltransferase/glycogen phosphorylase"/>
    <property type="match status" value="1"/>
</dbReference>
<reference evidence="4" key="1">
    <citation type="submission" date="2015-01" db="EMBL/GenBank/DDBJ databases">
        <title>Flavisolibacter sp./LCS9/ whole genome sequencing.</title>
        <authorList>
            <person name="Kim M.K."/>
            <person name="Srinivasan S."/>
            <person name="Lee J.-J."/>
        </authorList>
    </citation>
    <scope>NUCLEOTIDE SEQUENCE [LARGE SCALE GENOMIC DNA]</scope>
    <source>
        <strain evidence="4">LCS9</strain>
    </source>
</reference>
<keyword evidence="4" id="KW-1185">Reference proteome</keyword>
<dbReference type="EMBL" id="CP011390">
    <property type="protein sequence ID" value="ANE50050.1"/>
    <property type="molecule type" value="Genomic_DNA"/>
</dbReference>
<dbReference type="Pfam" id="PF00534">
    <property type="entry name" value="Glycos_transf_1"/>
    <property type="match status" value="1"/>
</dbReference>
<keyword evidence="1" id="KW-1133">Transmembrane helix</keyword>
<dbReference type="CDD" id="cd03801">
    <property type="entry name" value="GT4_PimA-like"/>
    <property type="match status" value="1"/>
</dbReference>
<sequence length="400" mass="46606">MYRLLLIKRVMENILMFPFILLGRIISYFSPLEKEYEIYFFFPFYHTGGAEKVHAQIAKACGNKNCIIFFTRKSQNDTFYALFQETQCTIKDISIFTDNKFQYFNNIIFRGIITGYINRQKAKPIVFNGQCNFGYKISPWVKKTVPQIELIHSLNSFSYIRIPFIPFYCKTVMISKKRIEDHFALYERMKIPSYFKERIVYISNAVKFNPIDIQRKPFNPIRVLFSGRGSSEKRLHLFTDIATGVHKQNQSIVFEIMGDVAEFVEPPKYPFIIFYGEQKEATVINRIYQQATILLLTSSTEGFPMVIIEAMANACAILSTPVGDIPYHIKPEVNGFLFTDVDDEQKIITEGVNYILTLAKNNELLKTMAENNSQYAESHFSIQKFNQAYRQLFDQVKINP</sequence>
<evidence type="ECO:0000313" key="3">
    <source>
        <dbReference type="EMBL" id="ANE50050.1"/>
    </source>
</evidence>
<feature type="transmembrane region" description="Helical" evidence="1">
    <location>
        <begin position="12"/>
        <end position="30"/>
    </location>
</feature>
<dbReference type="STRING" id="1492898.SY85_05600"/>
<protein>
    <recommendedName>
        <fullName evidence="2">Glycosyl transferase family 1 domain-containing protein</fullName>
    </recommendedName>
</protein>
<dbReference type="PANTHER" id="PTHR12526">
    <property type="entry name" value="GLYCOSYLTRANSFERASE"/>
    <property type="match status" value="1"/>
</dbReference>